<evidence type="ECO:0000256" key="10">
    <source>
        <dbReference type="ARBA" id="ARBA00022827"/>
    </source>
</evidence>
<evidence type="ECO:0000256" key="13">
    <source>
        <dbReference type="ARBA" id="ARBA00047880"/>
    </source>
</evidence>
<dbReference type="SUPFAM" id="SSF52374">
    <property type="entry name" value="Nucleotidylyl transferase"/>
    <property type="match status" value="1"/>
</dbReference>
<evidence type="ECO:0000313" key="17">
    <source>
        <dbReference type="EMBL" id="UXP33849.1"/>
    </source>
</evidence>
<dbReference type="InterPro" id="IPR023465">
    <property type="entry name" value="Riboflavin_kinase_dom_sf"/>
</dbReference>
<comment type="pathway">
    <text evidence="3 15">Cofactor biosynthesis; FMN biosynthesis; FMN from riboflavin (ATP route): step 1/1.</text>
</comment>
<evidence type="ECO:0000256" key="1">
    <source>
        <dbReference type="ARBA" id="ARBA00002121"/>
    </source>
</evidence>
<dbReference type="PANTHER" id="PTHR22749">
    <property type="entry name" value="RIBOFLAVIN KINASE/FMN ADENYLYLTRANSFERASE"/>
    <property type="match status" value="1"/>
</dbReference>
<evidence type="ECO:0000256" key="6">
    <source>
        <dbReference type="ARBA" id="ARBA00022679"/>
    </source>
</evidence>
<comment type="similarity">
    <text evidence="15">Belongs to the ribF family.</text>
</comment>
<name>A0ABY6CTJ5_9BACT</name>
<dbReference type="InterPro" id="IPR023468">
    <property type="entry name" value="Riboflavin_kinase"/>
</dbReference>
<keyword evidence="9 15" id="KW-0418">Kinase</keyword>
<dbReference type="RefSeq" id="WP_262311275.1">
    <property type="nucleotide sequence ID" value="NZ_CP106679.1"/>
</dbReference>
<dbReference type="EC" id="2.7.1.26" evidence="15"/>
<dbReference type="NCBIfam" id="TIGR00083">
    <property type="entry name" value="ribF"/>
    <property type="match status" value="1"/>
</dbReference>
<comment type="catalytic activity">
    <reaction evidence="13 15">
        <text>riboflavin + ATP = FMN + ADP + H(+)</text>
        <dbReference type="Rhea" id="RHEA:14357"/>
        <dbReference type="ChEBI" id="CHEBI:15378"/>
        <dbReference type="ChEBI" id="CHEBI:30616"/>
        <dbReference type="ChEBI" id="CHEBI:57986"/>
        <dbReference type="ChEBI" id="CHEBI:58210"/>
        <dbReference type="ChEBI" id="CHEBI:456216"/>
        <dbReference type="EC" id="2.7.1.26"/>
    </reaction>
</comment>
<sequence>MIVLEGIDQIRHIPNAIVTSGTFDGVHIGHQKILKRIVQAAKEENGHSVVLTFWPHPRFILFPEDDTLKLLSNFEEKAAIMDEVGIDYIIKIEFTAEFSQLSSEQFIQEVLVDRLGTKKLIIGYDHKFGKNREGSFEYLKENNKRFKFEVEEIPRQDIDDVGVSSTKIRKALLQGNVDQASEYMGRHYSLIGTVVSGKKIGTGLGFPTANIQLKAAYKVVPKDGVYAVKVHMKEGTFDAMLNIGVRPTVDGVNRVIEVHIFDFDEDIYGQELKISFINYLRDEMKFDSLESLKNQLGKDKKESIRILRQQ</sequence>
<evidence type="ECO:0000256" key="7">
    <source>
        <dbReference type="ARBA" id="ARBA00022695"/>
    </source>
</evidence>
<evidence type="ECO:0000256" key="5">
    <source>
        <dbReference type="ARBA" id="ARBA00022643"/>
    </source>
</evidence>
<proteinExistence type="inferred from homology"/>
<keyword evidence="18" id="KW-1185">Reference proteome</keyword>
<dbReference type="SMART" id="SM00904">
    <property type="entry name" value="Flavokinase"/>
    <property type="match status" value="1"/>
</dbReference>
<feature type="domain" description="Riboflavin kinase" evidence="16">
    <location>
        <begin position="183"/>
        <end position="308"/>
    </location>
</feature>
<comment type="function">
    <text evidence="1">Catalyzes the phosphorylation of riboflavin to FMN followed by the adenylation of FMN to FAD.</text>
</comment>
<dbReference type="PANTHER" id="PTHR22749:SF6">
    <property type="entry name" value="RIBOFLAVIN KINASE"/>
    <property type="match status" value="1"/>
</dbReference>
<dbReference type="SUPFAM" id="SSF82114">
    <property type="entry name" value="Riboflavin kinase-like"/>
    <property type="match status" value="1"/>
</dbReference>
<reference evidence="17" key="1">
    <citation type="submission" date="2022-09" db="EMBL/GenBank/DDBJ databases">
        <title>Comparative genomics and taxonomic characterization of three novel marine species of genus Reichenbachiella exhibiting antioxidant and polysaccharide degradation activities.</title>
        <authorList>
            <person name="Muhammad N."/>
            <person name="Lee Y.-J."/>
            <person name="Ko J."/>
            <person name="Kim S.-G."/>
        </authorList>
    </citation>
    <scope>NUCLEOTIDE SEQUENCE</scope>
    <source>
        <strain evidence="17">BKB1-1</strain>
    </source>
</reference>
<dbReference type="GO" id="GO:0008531">
    <property type="term" value="F:riboflavin kinase activity"/>
    <property type="evidence" value="ECO:0007669"/>
    <property type="project" value="UniProtKB-EC"/>
</dbReference>
<organism evidence="17 18">
    <name type="scientific">Reichenbachiella agarivorans</name>
    <dbReference type="NCBI Taxonomy" id="2979464"/>
    <lineage>
        <taxon>Bacteria</taxon>
        <taxon>Pseudomonadati</taxon>
        <taxon>Bacteroidota</taxon>
        <taxon>Cytophagia</taxon>
        <taxon>Cytophagales</taxon>
        <taxon>Reichenbachiellaceae</taxon>
        <taxon>Reichenbachiella</taxon>
    </lineage>
</organism>
<dbReference type="Gene3D" id="3.40.50.620">
    <property type="entry name" value="HUPs"/>
    <property type="match status" value="1"/>
</dbReference>
<keyword evidence="8 15" id="KW-0547">Nucleotide-binding</keyword>
<evidence type="ECO:0000256" key="12">
    <source>
        <dbReference type="ARBA" id="ARBA00023268"/>
    </source>
</evidence>
<evidence type="ECO:0000256" key="11">
    <source>
        <dbReference type="ARBA" id="ARBA00022840"/>
    </source>
</evidence>
<dbReference type="Gene3D" id="2.40.30.30">
    <property type="entry name" value="Riboflavin kinase-like"/>
    <property type="match status" value="1"/>
</dbReference>
<dbReference type="PIRSF" id="PIRSF004491">
    <property type="entry name" value="FAD_Synth"/>
    <property type="match status" value="1"/>
</dbReference>
<comment type="pathway">
    <text evidence="2 15">Cofactor biosynthesis; FAD biosynthesis; FAD from FMN: step 1/1.</text>
</comment>
<keyword evidence="5 15" id="KW-0288">FMN</keyword>
<protein>
    <recommendedName>
        <fullName evidence="15">Riboflavin biosynthesis protein</fullName>
    </recommendedName>
    <domain>
        <recommendedName>
            <fullName evidence="15">Riboflavin kinase</fullName>
            <ecNumber evidence="15">2.7.1.26</ecNumber>
        </recommendedName>
        <alternativeName>
            <fullName evidence="15">Flavokinase</fullName>
        </alternativeName>
    </domain>
    <domain>
        <recommendedName>
            <fullName evidence="15">FMN adenylyltransferase</fullName>
            <ecNumber evidence="15">2.7.7.2</ecNumber>
        </recommendedName>
        <alternativeName>
            <fullName evidence="15">FAD pyrophosphorylase</fullName>
        </alternativeName>
        <alternativeName>
            <fullName evidence="15">FAD synthase</fullName>
        </alternativeName>
    </domain>
</protein>
<dbReference type="GO" id="GO:0003919">
    <property type="term" value="F:FMN adenylyltransferase activity"/>
    <property type="evidence" value="ECO:0007669"/>
    <property type="project" value="UniProtKB-EC"/>
</dbReference>
<dbReference type="InterPro" id="IPR002606">
    <property type="entry name" value="Riboflavin_kinase_bac"/>
</dbReference>
<dbReference type="Pfam" id="PF01687">
    <property type="entry name" value="Flavokinase"/>
    <property type="match status" value="1"/>
</dbReference>
<keyword evidence="11 15" id="KW-0067">ATP-binding</keyword>
<dbReference type="CDD" id="cd02064">
    <property type="entry name" value="FAD_synthetase_N"/>
    <property type="match status" value="1"/>
</dbReference>
<gene>
    <name evidence="17" type="ORF">N6H18_07810</name>
</gene>
<keyword evidence="10 15" id="KW-0274">FAD</keyword>
<evidence type="ECO:0000256" key="2">
    <source>
        <dbReference type="ARBA" id="ARBA00004726"/>
    </source>
</evidence>
<evidence type="ECO:0000256" key="15">
    <source>
        <dbReference type="PIRNR" id="PIRNR004491"/>
    </source>
</evidence>
<evidence type="ECO:0000256" key="9">
    <source>
        <dbReference type="ARBA" id="ARBA00022777"/>
    </source>
</evidence>
<keyword evidence="4 15" id="KW-0285">Flavoprotein</keyword>
<evidence type="ECO:0000256" key="3">
    <source>
        <dbReference type="ARBA" id="ARBA00005201"/>
    </source>
</evidence>
<keyword evidence="12" id="KW-0511">Multifunctional enzyme</keyword>
<evidence type="ECO:0000256" key="14">
    <source>
        <dbReference type="ARBA" id="ARBA00049494"/>
    </source>
</evidence>
<dbReference type="EMBL" id="CP106679">
    <property type="protein sequence ID" value="UXP33849.1"/>
    <property type="molecule type" value="Genomic_DNA"/>
</dbReference>
<evidence type="ECO:0000259" key="16">
    <source>
        <dbReference type="SMART" id="SM00904"/>
    </source>
</evidence>
<evidence type="ECO:0000256" key="8">
    <source>
        <dbReference type="ARBA" id="ARBA00022741"/>
    </source>
</evidence>
<keyword evidence="6 15" id="KW-0808">Transferase</keyword>
<dbReference type="Pfam" id="PF06574">
    <property type="entry name" value="FAD_syn"/>
    <property type="match status" value="1"/>
</dbReference>
<dbReference type="InterPro" id="IPR014729">
    <property type="entry name" value="Rossmann-like_a/b/a_fold"/>
</dbReference>
<comment type="catalytic activity">
    <reaction evidence="14 15">
        <text>FMN + ATP + H(+) = FAD + diphosphate</text>
        <dbReference type="Rhea" id="RHEA:17237"/>
        <dbReference type="ChEBI" id="CHEBI:15378"/>
        <dbReference type="ChEBI" id="CHEBI:30616"/>
        <dbReference type="ChEBI" id="CHEBI:33019"/>
        <dbReference type="ChEBI" id="CHEBI:57692"/>
        <dbReference type="ChEBI" id="CHEBI:58210"/>
        <dbReference type="EC" id="2.7.7.2"/>
    </reaction>
</comment>
<dbReference type="InterPro" id="IPR015864">
    <property type="entry name" value="FAD_synthase"/>
</dbReference>
<evidence type="ECO:0000313" key="18">
    <source>
        <dbReference type="Proteomes" id="UP001065174"/>
    </source>
</evidence>
<dbReference type="InterPro" id="IPR015865">
    <property type="entry name" value="Riboflavin_kinase_bac/euk"/>
</dbReference>
<accession>A0ABY6CTJ5</accession>
<evidence type="ECO:0000256" key="4">
    <source>
        <dbReference type="ARBA" id="ARBA00022630"/>
    </source>
</evidence>
<keyword evidence="7 15" id="KW-0548">Nucleotidyltransferase</keyword>
<dbReference type="NCBIfam" id="NF004162">
    <property type="entry name" value="PRK05627.1-5"/>
    <property type="match status" value="1"/>
</dbReference>
<dbReference type="EC" id="2.7.7.2" evidence="15"/>
<dbReference type="NCBIfam" id="NF004160">
    <property type="entry name" value="PRK05627.1-3"/>
    <property type="match status" value="1"/>
</dbReference>
<dbReference type="Proteomes" id="UP001065174">
    <property type="component" value="Chromosome"/>
</dbReference>